<dbReference type="InterPro" id="IPR045151">
    <property type="entry name" value="DCAF8"/>
</dbReference>
<keyword evidence="2" id="KW-0677">Repeat</keyword>
<dbReference type="InterPro" id="IPR001680">
    <property type="entry name" value="WD40_rpt"/>
</dbReference>
<evidence type="ECO:0000256" key="4">
    <source>
        <dbReference type="SAM" id="MobiDB-lite"/>
    </source>
</evidence>
<organism evidence="5 6">
    <name type="scientific">Allacma fusca</name>
    <dbReference type="NCBI Taxonomy" id="39272"/>
    <lineage>
        <taxon>Eukaryota</taxon>
        <taxon>Metazoa</taxon>
        <taxon>Ecdysozoa</taxon>
        <taxon>Arthropoda</taxon>
        <taxon>Hexapoda</taxon>
        <taxon>Collembola</taxon>
        <taxon>Symphypleona</taxon>
        <taxon>Sminthuridae</taxon>
        <taxon>Allacma</taxon>
    </lineage>
</organism>
<feature type="repeat" description="WD" evidence="3">
    <location>
        <begin position="395"/>
        <end position="436"/>
    </location>
</feature>
<feature type="region of interest" description="Disordered" evidence="4">
    <location>
        <begin position="785"/>
        <end position="822"/>
    </location>
</feature>
<proteinExistence type="predicted"/>
<feature type="region of interest" description="Disordered" evidence="4">
    <location>
        <begin position="314"/>
        <end position="337"/>
    </location>
</feature>
<keyword evidence="6" id="KW-1185">Reference proteome</keyword>
<feature type="region of interest" description="Disordered" evidence="4">
    <location>
        <begin position="219"/>
        <end position="247"/>
    </location>
</feature>
<feature type="region of interest" description="Disordered" evidence="4">
    <location>
        <begin position="1"/>
        <end position="192"/>
    </location>
</feature>
<dbReference type="PANTHER" id="PTHR15574:SF21">
    <property type="entry name" value="DDB1- AND CUL4-ASSOCIATED FACTOR 8"/>
    <property type="match status" value="1"/>
</dbReference>
<dbReference type="Proteomes" id="UP000708208">
    <property type="component" value="Unassembled WGS sequence"/>
</dbReference>
<evidence type="ECO:0008006" key="7">
    <source>
        <dbReference type="Google" id="ProtNLM"/>
    </source>
</evidence>
<keyword evidence="1 3" id="KW-0853">WD repeat</keyword>
<evidence type="ECO:0000256" key="3">
    <source>
        <dbReference type="PROSITE-ProRule" id="PRU00221"/>
    </source>
</evidence>
<dbReference type="EMBL" id="CAJVCH010570736">
    <property type="protein sequence ID" value="CAG7835719.1"/>
    <property type="molecule type" value="Genomic_DNA"/>
</dbReference>
<evidence type="ECO:0000256" key="2">
    <source>
        <dbReference type="ARBA" id="ARBA00022737"/>
    </source>
</evidence>
<feature type="compositionally biased region" description="Acidic residues" evidence="4">
    <location>
        <begin position="795"/>
        <end position="811"/>
    </location>
</feature>
<feature type="compositionally biased region" description="Basic and acidic residues" evidence="4">
    <location>
        <begin position="1"/>
        <end position="17"/>
    </location>
</feature>
<reference evidence="5" key="1">
    <citation type="submission" date="2021-06" db="EMBL/GenBank/DDBJ databases">
        <authorList>
            <person name="Hodson N. C."/>
            <person name="Mongue J. A."/>
            <person name="Jaron S. K."/>
        </authorList>
    </citation>
    <scope>NUCLEOTIDE SEQUENCE</scope>
</reference>
<comment type="caution">
    <text evidence="5">The sequence shown here is derived from an EMBL/GenBank/DDBJ whole genome shotgun (WGS) entry which is preliminary data.</text>
</comment>
<dbReference type="GO" id="GO:0005737">
    <property type="term" value="C:cytoplasm"/>
    <property type="evidence" value="ECO:0007669"/>
    <property type="project" value="TreeGrafter"/>
</dbReference>
<sequence length="822" mass="91464">MSDTKDSVSSEPDHEIGKGNSAMARDDSLAEADSSQSLAEVDSSQSMAEVDSGQSLAATPSTSSSGEEKSFVDCREDLPATVSSSGIKKRSSSSQQRNYRSSQEHLSGGGLDSDDSDDDASPGSSESSKSSKKRRADRQEQDNNSNMEASSNPRASNSEEGIFSNEESNDSNDWSMAIGHGSPNSEDERRRAAASSLQRLFYQVRDLGNSDDDQVQFEEVRPDSDSSSNSVRQDGDLEESSSESSDCVLEDLDEVPTEQYRVFIVIILLTKLLEMVVTFKKIWKICNNCRIAYHIRCTFCLSCRTTAGASTEKESAANESKASFPAAKKPPKKKHETPKVILKPKPRYNWTGPQEMISREMGYRSPKQPQAAQIFRSNFYGSLYSVERLELMQKLDGHHGCVNCLNFNYAGTKLASGSDDLFIKIWNFGLGKSLASFHSGHRANVFQAKFLPLVGLDTMIVSCARDNQVRLSELNTAGQVWCSRKLAQHRGPAHKLSVSPESPHVVLSCGEDAVVYSIDIREDKAQRILYVRDRSKKVSLYSIHQNPLCGHEFCVTGRDEFVRIYDTRRLSTATVPVPRNHEDARDVSDNDSTPLKKFCPHHLIDSRHKPNVTAAVYSYNGREIVATYNDENIYLFNATHSDGADCIKVYEGHRNSATIKGVNFFGDKSQFIVSGSDCGHIFLWEKETESIINFLRGDENGVVNCLEPHPTSPILATSGLDDDVKIWIPSKERDPQMGPNNLDLSSTVHKNLKSRQEELERQPESMDGRIIQALWNHIRQANRERRREVGLQLSDSEDSIVMDDDDDDDDDSPARGVECLIS</sequence>
<dbReference type="PROSITE" id="PS50294">
    <property type="entry name" value="WD_REPEATS_REGION"/>
    <property type="match status" value="1"/>
</dbReference>
<dbReference type="AlphaFoldDB" id="A0A8J2LMJ5"/>
<protein>
    <recommendedName>
        <fullName evidence="7">DDB1- and CUL4-associated factor 8</fullName>
    </recommendedName>
</protein>
<feature type="compositionally biased region" description="Basic and acidic residues" evidence="4">
    <location>
        <begin position="66"/>
        <end position="78"/>
    </location>
</feature>
<gene>
    <name evidence="5" type="ORF">AFUS01_LOCUS45055</name>
</gene>
<feature type="compositionally biased region" description="Polar residues" evidence="4">
    <location>
        <begin position="142"/>
        <end position="159"/>
    </location>
</feature>
<dbReference type="Pfam" id="PF00400">
    <property type="entry name" value="WD40"/>
    <property type="match status" value="3"/>
</dbReference>
<dbReference type="GO" id="GO:0080008">
    <property type="term" value="C:Cul4-RING E3 ubiquitin ligase complex"/>
    <property type="evidence" value="ECO:0007669"/>
    <property type="project" value="TreeGrafter"/>
</dbReference>
<evidence type="ECO:0000256" key="1">
    <source>
        <dbReference type="ARBA" id="ARBA00022574"/>
    </source>
</evidence>
<feature type="compositionally biased region" description="Low complexity" evidence="4">
    <location>
        <begin position="92"/>
        <end position="101"/>
    </location>
</feature>
<dbReference type="PANTHER" id="PTHR15574">
    <property type="entry name" value="WD REPEAT DOMAIN-CONTAINING FAMILY"/>
    <property type="match status" value="1"/>
</dbReference>
<accession>A0A8J2LMJ5</accession>
<name>A0A8J2LMJ5_9HEXA</name>
<evidence type="ECO:0000313" key="6">
    <source>
        <dbReference type="Proteomes" id="UP000708208"/>
    </source>
</evidence>
<feature type="compositionally biased region" description="Polar residues" evidence="4">
    <location>
        <begin position="33"/>
        <end position="65"/>
    </location>
</feature>
<dbReference type="OrthoDB" id="4869960at2759"/>
<dbReference type="SMART" id="SM00320">
    <property type="entry name" value="WD40"/>
    <property type="match status" value="7"/>
</dbReference>
<evidence type="ECO:0000313" key="5">
    <source>
        <dbReference type="EMBL" id="CAG7835719.1"/>
    </source>
</evidence>
<dbReference type="PROSITE" id="PS50082">
    <property type="entry name" value="WD_REPEATS_2"/>
    <property type="match status" value="1"/>
</dbReference>